<comment type="caution">
    <text evidence="2">The sequence shown here is derived from an EMBL/GenBank/DDBJ whole genome shotgun (WGS) entry which is preliminary data.</text>
</comment>
<protein>
    <submittedName>
        <fullName evidence="2">Uncharacterized protein</fullName>
    </submittedName>
</protein>
<feature type="compositionally biased region" description="Low complexity" evidence="1">
    <location>
        <begin position="121"/>
        <end position="138"/>
    </location>
</feature>
<dbReference type="EMBL" id="JAWWNJ010000033">
    <property type="protein sequence ID" value="KAK7025782.1"/>
    <property type="molecule type" value="Genomic_DNA"/>
</dbReference>
<feature type="non-terminal residue" evidence="2">
    <location>
        <position position="233"/>
    </location>
</feature>
<feature type="non-terminal residue" evidence="2">
    <location>
        <position position="1"/>
    </location>
</feature>
<keyword evidence="3" id="KW-1185">Reference proteome</keyword>
<dbReference type="Proteomes" id="UP001362999">
    <property type="component" value="Unassembled WGS sequence"/>
</dbReference>
<evidence type="ECO:0000313" key="2">
    <source>
        <dbReference type="EMBL" id="KAK7025782.1"/>
    </source>
</evidence>
<feature type="region of interest" description="Disordered" evidence="1">
    <location>
        <begin position="30"/>
        <end position="55"/>
    </location>
</feature>
<dbReference type="AlphaFoldDB" id="A0AAW0BHM3"/>
<feature type="region of interest" description="Disordered" evidence="1">
    <location>
        <begin position="100"/>
        <end position="138"/>
    </location>
</feature>
<gene>
    <name evidence="2" type="ORF">R3P38DRAFT_2446532</name>
</gene>
<evidence type="ECO:0000256" key="1">
    <source>
        <dbReference type="SAM" id="MobiDB-lite"/>
    </source>
</evidence>
<name>A0AAW0BHM3_9AGAR</name>
<sequence>PPPPTPPAEISPAGRPVRVKRKTWKLLQQLPEPAAEVVSTPAREPEVDTDSAAESHSPLWVWEAIRSKINSFGLFREYASAPTYNPDELLTLDEVADIPGGPRTNTATLPADLPPFEPAADDSSSPPSPPAETSNPTAPFRNWSIAALMNWQWTGSTTKSASEFQRIVDVMKDPQFLKEEIMDFDVKRETAQFDAHLKAGAGAVRDGWKLASVDIQVPDGRNHPPGADIPVFS</sequence>
<evidence type="ECO:0000313" key="3">
    <source>
        <dbReference type="Proteomes" id="UP001362999"/>
    </source>
</evidence>
<reference evidence="2 3" key="1">
    <citation type="journal article" date="2024" name="J Genomics">
        <title>Draft genome sequencing and assembly of Favolaschia claudopus CIRM-BRFM 2984 isolated from oak limbs.</title>
        <authorList>
            <person name="Navarro D."/>
            <person name="Drula E."/>
            <person name="Chaduli D."/>
            <person name="Cazenave R."/>
            <person name="Ahrendt S."/>
            <person name="Wang J."/>
            <person name="Lipzen A."/>
            <person name="Daum C."/>
            <person name="Barry K."/>
            <person name="Grigoriev I.V."/>
            <person name="Favel A."/>
            <person name="Rosso M.N."/>
            <person name="Martin F."/>
        </authorList>
    </citation>
    <scope>NUCLEOTIDE SEQUENCE [LARGE SCALE GENOMIC DNA]</scope>
    <source>
        <strain evidence="2 3">CIRM-BRFM 2984</strain>
    </source>
</reference>
<proteinExistence type="predicted"/>
<organism evidence="2 3">
    <name type="scientific">Favolaschia claudopus</name>
    <dbReference type="NCBI Taxonomy" id="2862362"/>
    <lineage>
        <taxon>Eukaryota</taxon>
        <taxon>Fungi</taxon>
        <taxon>Dikarya</taxon>
        <taxon>Basidiomycota</taxon>
        <taxon>Agaricomycotina</taxon>
        <taxon>Agaricomycetes</taxon>
        <taxon>Agaricomycetidae</taxon>
        <taxon>Agaricales</taxon>
        <taxon>Marasmiineae</taxon>
        <taxon>Mycenaceae</taxon>
        <taxon>Favolaschia</taxon>
    </lineage>
</organism>
<accession>A0AAW0BHM3</accession>